<gene>
    <name evidence="2" type="ORF">ACFQ5N_09380</name>
</gene>
<evidence type="ECO:0000313" key="3">
    <source>
        <dbReference type="Proteomes" id="UP001597241"/>
    </source>
</evidence>
<reference evidence="3" key="1">
    <citation type="journal article" date="2019" name="Int. J. Syst. Evol. Microbiol.">
        <title>The Global Catalogue of Microorganisms (GCM) 10K type strain sequencing project: providing services to taxonomists for standard genome sequencing and annotation.</title>
        <authorList>
            <consortium name="The Broad Institute Genomics Platform"/>
            <consortium name="The Broad Institute Genome Sequencing Center for Infectious Disease"/>
            <person name="Wu L."/>
            <person name="Ma J."/>
        </authorList>
    </citation>
    <scope>NUCLEOTIDE SEQUENCE [LARGE SCALE GENOMIC DNA]</scope>
    <source>
        <strain evidence="3">CCUG 62221</strain>
    </source>
</reference>
<name>A0ABW3WNP6_9FLAO</name>
<organism evidence="2 3">
    <name type="scientific">Lutibacter holmesii</name>
    <dbReference type="NCBI Taxonomy" id="1137985"/>
    <lineage>
        <taxon>Bacteria</taxon>
        <taxon>Pseudomonadati</taxon>
        <taxon>Bacteroidota</taxon>
        <taxon>Flavobacteriia</taxon>
        <taxon>Flavobacteriales</taxon>
        <taxon>Flavobacteriaceae</taxon>
        <taxon>Lutibacter</taxon>
    </lineage>
</organism>
<dbReference type="PANTHER" id="PTHR47197:SF3">
    <property type="entry name" value="DIHYDRO-HEME D1 DEHYDROGENASE"/>
    <property type="match status" value="1"/>
</dbReference>
<sequence length="353" mass="38585">MKISKFLLSIFLLSVLFVSCDDDDEPQLPKGDYENGIIISGEGVATGSVYFVSDDYVTTESLIYKNVNGADLGVYLQSISFDDDYAYIIVDNQNTIVVVDRYTFEYVGEITTDLILPRYMVIEDGIGYATNWGSTYDATDDFVAVIDLDAFEVTSTIPVGNGPERIVEENGKLYVSHKGAWSTNNIVTVIDIDTQATSEITVGDNPDELFVNNSGDLVVLSEGRTIYDENWNWLGQTDAVITTIDTNSDTVSSELAFPSGSNPSLMVEDDSYIYYNLGSSIYKMDVSATSLPTTALLETEAAYLYGLEVEDDSVYTLDANFSGESKMNVFSLSTGAKTNTTAAPVGASKIYFN</sequence>
<protein>
    <submittedName>
        <fullName evidence="2">YncE family protein</fullName>
    </submittedName>
</protein>
<feature type="chain" id="PRO_5047147909" evidence="1">
    <location>
        <begin position="21"/>
        <end position="353"/>
    </location>
</feature>
<comment type="caution">
    <text evidence="2">The sequence shown here is derived from an EMBL/GenBank/DDBJ whole genome shotgun (WGS) entry which is preliminary data.</text>
</comment>
<dbReference type="InterPro" id="IPR031815">
    <property type="entry name" value="DUF5074"/>
</dbReference>
<accession>A0ABW3WNP6</accession>
<dbReference type="PROSITE" id="PS51257">
    <property type="entry name" value="PROKAR_LIPOPROTEIN"/>
    <property type="match status" value="1"/>
</dbReference>
<feature type="signal peptide" evidence="1">
    <location>
        <begin position="1"/>
        <end position="20"/>
    </location>
</feature>
<dbReference type="Proteomes" id="UP001597241">
    <property type="component" value="Unassembled WGS sequence"/>
</dbReference>
<dbReference type="InterPro" id="IPR051200">
    <property type="entry name" value="Host-pathogen_enzymatic-act"/>
</dbReference>
<dbReference type="Gene3D" id="2.130.10.10">
    <property type="entry name" value="YVTN repeat-like/Quinoprotein amine dehydrogenase"/>
    <property type="match status" value="1"/>
</dbReference>
<proteinExistence type="predicted"/>
<dbReference type="InterPro" id="IPR015943">
    <property type="entry name" value="WD40/YVTN_repeat-like_dom_sf"/>
</dbReference>
<evidence type="ECO:0000256" key="1">
    <source>
        <dbReference type="SAM" id="SignalP"/>
    </source>
</evidence>
<dbReference type="RefSeq" id="WP_386809237.1">
    <property type="nucleotide sequence ID" value="NZ_JBHTMV010000004.1"/>
</dbReference>
<dbReference type="SUPFAM" id="SSF51004">
    <property type="entry name" value="C-terminal (heme d1) domain of cytochrome cd1-nitrite reductase"/>
    <property type="match status" value="1"/>
</dbReference>
<dbReference type="EMBL" id="JBHTMV010000004">
    <property type="protein sequence ID" value="MFD1294044.1"/>
    <property type="molecule type" value="Genomic_DNA"/>
</dbReference>
<dbReference type="InterPro" id="IPR011048">
    <property type="entry name" value="Haem_d1_sf"/>
</dbReference>
<dbReference type="Pfam" id="PF16819">
    <property type="entry name" value="DUF5074"/>
    <property type="match status" value="1"/>
</dbReference>
<keyword evidence="3" id="KW-1185">Reference proteome</keyword>
<keyword evidence="1" id="KW-0732">Signal</keyword>
<dbReference type="PANTHER" id="PTHR47197">
    <property type="entry name" value="PROTEIN NIRF"/>
    <property type="match status" value="1"/>
</dbReference>
<evidence type="ECO:0000313" key="2">
    <source>
        <dbReference type="EMBL" id="MFD1294044.1"/>
    </source>
</evidence>